<feature type="compositionally biased region" description="Basic and acidic residues" evidence="7">
    <location>
        <begin position="465"/>
        <end position="480"/>
    </location>
</feature>
<dbReference type="PANTHER" id="PTHR24305:SF232">
    <property type="entry name" value="P450, PUTATIVE (EUROFUNG)-RELATED"/>
    <property type="match status" value="1"/>
</dbReference>
<keyword evidence="3 5" id="KW-0479">Metal-binding</keyword>
<dbReference type="OrthoDB" id="1470350at2759"/>
<feature type="binding site" description="axial binding residue" evidence="5">
    <location>
        <position position="525"/>
    </location>
    <ligand>
        <name>heme</name>
        <dbReference type="ChEBI" id="CHEBI:30413"/>
    </ligand>
    <ligandPart>
        <name>Fe</name>
        <dbReference type="ChEBI" id="CHEBI:18248"/>
    </ligandPart>
</feature>
<keyword evidence="4 5" id="KW-0408">Iron</keyword>
<dbReference type="EMBL" id="JABCIY010000047">
    <property type="protein sequence ID" value="KAF7194896.1"/>
    <property type="molecule type" value="Genomic_DNA"/>
</dbReference>
<dbReference type="PRINTS" id="PR00465">
    <property type="entry name" value="EP450IV"/>
</dbReference>
<dbReference type="PANTHER" id="PTHR24305">
    <property type="entry name" value="CYTOCHROME P450"/>
    <property type="match status" value="1"/>
</dbReference>
<evidence type="ECO:0000313" key="9">
    <source>
        <dbReference type="Proteomes" id="UP000660729"/>
    </source>
</evidence>
<dbReference type="PRINTS" id="PR00385">
    <property type="entry name" value="P450"/>
</dbReference>
<gene>
    <name evidence="8" type="ORF">HII31_03733</name>
</gene>
<dbReference type="InterPro" id="IPR002403">
    <property type="entry name" value="Cyt_P450_E_grp-IV"/>
</dbReference>
<reference evidence="8" key="1">
    <citation type="submission" date="2020-04" db="EMBL/GenBank/DDBJ databases">
        <title>Draft genome resource of the tomato pathogen Pseudocercospora fuligena.</title>
        <authorList>
            <person name="Zaccaron A."/>
        </authorList>
    </citation>
    <scope>NUCLEOTIDE SEQUENCE</scope>
    <source>
        <strain evidence="8">PF001</strain>
    </source>
</reference>
<protein>
    <submittedName>
        <fullName evidence="8">Cytochrome P450 monooxygenase</fullName>
    </submittedName>
</protein>
<name>A0A8H6RM45_9PEZI</name>
<dbReference type="GO" id="GO:0016705">
    <property type="term" value="F:oxidoreductase activity, acting on paired donors, with incorporation or reduction of molecular oxygen"/>
    <property type="evidence" value="ECO:0007669"/>
    <property type="project" value="InterPro"/>
</dbReference>
<evidence type="ECO:0000256" key="1">
    <source>
        <dbReference type="ARBA" id="ARBA00001971"/>
    </source>
</evidence>
<dbReference type="InterPro" id="IPR001128">
    <property type="entry name" value="Cyt_P450"/>
</dbReference>
<keyword evidence="9" id="KW-1185">Reference proteome</keyword>
<dbReference type="Pfam" id="PF00067">
    <property type="entry name" value="p450"/>
    <property type="match status" value="2"/>
</dbReference>
<keyword evidence="5 6" id="KW-0349">Heme</keyword>
<dbReference type="AlphaFoldDB" id="A0A8H6RM45"/>
<dbReference type="GO" id="GO:0020037">
    <property type="term" value="F:heme binding"/>
    <property type="evidence" value="ECO:0007669"/>
    <property type="project" value="InterPro"/>
</dbReference>
<keyword evidence="6" id="KW-0560">Oxidoreductase</keyword>
<comment type="caution">
    <text evidence="8">The sequence shown here is derived from an EMBL/GenBank/DDBJ whole genome shotgun (WGS) entry which is preliminary data.</text>
</comment>
<dbReference type="SUPFAM" id="SSF48264">
    <property type="entry name" value="Cytochrome P450"/>
    <property type="match status" value="1"/>
</dbReference>
<sequence>MMESFTTLQTIGIVLAVISVLGVCLYNAGRPKPLPGIPYNPVSAKRFLGDGPDLFKWAAEHGSPYGYLPEMIKKLDSPIVQLFLRPFARPWIIVADPYEAHDVRTRRFKEFDRSNFFGEMFVTLLPKMHVHMPTGEEWKSHRKLIADTMSPTFLSSVAGPQMWESTQNIIALWRRKAELAQGRPFDANKDVFKGALDIVVAATFGEECGSARAQLAALKDTKIDLPSDEDIEIIFPKARDPPDFESIETLTTSLDIPVSSLFPKLAHRFALNFYPSLISAGRAKDTMLKTKLDEAHQKFSKKPEDIDIESFRHMTSALELLVARETQMAAKEDRKAEYNTQAVRDELFGFLLGGFETTSTAITWILKFLTQDQAAQTKLRSALRSQYKRAVEAGDSPTISEISATNIPYLEAVMDEGGRVGLTALASIRVATEDTQLMGYPVPKGTDVFFINNGPSVVMPSLKSSGEKRSKGGPASREKLGSWDDEDIQIFKPERWLFRNEKTGEVEFNSLAGPSHPFGGGPRGCFGKKWAQLEMRVILTLMFFHFELLPTPEKYSSMAAIDGITHRPATCYVRLKAI</sequence>
<evidence type="ECO:0000256" key="5">
    <source>
        <dbReference type="PIRSR" id="PIRSR602403-1"/>
    </source>
</evidence>
<proteinExistence type="inferred from homology"/>
<feature type="region of interest" description="Disordered" evidence="7">
    <location>
        <begin position="461"/>
        <end position="480"/>
    </location>
</feature>
<evidence type="ECO:0000313" key="8">
    <source>
        <dbReference type="EMBL" id="KAF7194896.1"/>
    </source>
</evidence>
<comment type="cofactor">
    <cofactor evidence="1 5">
        <name>heme</name>
        <dbReference type="ChEBI" id="CHEBI:30413"/>
    </cofactor>
</comment>
<evidence type="ECO:0000256" key="7">
    <source>
        <dbReference type="SAM" id="MobiDB-lite"/>
    </source>
</evidence>
<evidence type="ECO:0000256" key="2">
    <source>
        <dbReference type="ARBA" id="ARBA00010617"/>
    </source>
</evidence>
<dbReference type="InterPro" id="IPR050121">
    <property type="entry name" value="Cytochrome_P450_monoxygenase"/>
</dbReference>
<dbReference type="GO" id="GO:0004497">
    <property type="term" value="F:monooxygenase activity"/>
    <property type="evidence" value="ECO:0007669"/>
    <property type="project" value="UniProtKB-KW"/>
</dbReference>
<accession>A0A8H6RM45</accession>
<dbReference type="GO" id="GO:0005506">
    <property type="term" value="F:iron ion binding"/>
    <property type="evidence" value="ECO:0007669"/>
    <property type="project" value="InterPro"/>
</dbReference>
<evidence type="ECO:0000256" key="3">
    <source>
        <dbReference type="ARBA" id="ARBA00022723"/>
    </source>
</evidence>
<organism evidence="8 9">
    <name type="scientific">Pseudocercospora fuligena</name>
    <dbReference type="NCBI Taxonomy" id="685502"/>
    <lineage>
        <taxon>Eukaryota</taxon>
        <taxon>Fungi</taxon>
        <taxon>Dikarya</taxon>
        <taxon>Ascomycota</taxon>
        <taxon>Pezizomycotina</taxon>
        <taxon>Dothideomycetes</taxon>
        <taxon>Dothideomycetidae</taxon>
        <taxon>Mycosphaerellales</taxon>
        <taxon>Mycosphaerellaceae</taxon>
        <taxon>Pseudocercospora</taxon>
    </lineage>
</organism>
<dbReference type="InterPro" id="IPR017972">
    <property type="entry name" value="Cyt_P450_CS"/>
</dbReference>
<dbReference type="Proteomes" id="UP000660729">
    <property type="component" value="Unassembled WGS sequence"/>
</dbReference>
<evidence type="ECO:0000256" key="6">
    <source>
        <dbReference type="RuleBase" id="RU000461"/>
    </source>
</evidence>
<dbReference type="Gene3D" id="1.10.630.10">
    <property type="entry name" value="Cytochrome P450"/>
    <property type="match status" value="1"/>
</dbReference>
<keyword evidence="6 8" id="KW-0503">Monooxygenase</keyword>
<dbReference type="PROSITE" id="PS00086">
    <property type="entry name" value="CYTOCHROME_P450"/>
    <property type="match status" value="1"/>
</dbReference>
<dbReference type="InterPro" id="IPR036396">
    <property type="entry name" value="Cyt_P450_sf"/>
</dbReference>
<evidence type="ECO:0000256" key="4">
    <source>
        <dbReference type="ARBA" id="ARBA00023004"/>
    </source>
</evidence>
<comment type="similarity">
    <text evidence="2 6">Belongs to the cytochrome P450 family.</text>
</comment>